<reference evidence="2 3" key="1">
    <citation type="submission" date="2021-06" db="EMBL/GenBank/DDBJ databases">
        <authorList>
            <person name="Palmer J.M."/>
        </authorList>
    </citation>
    <scope>NUCLEOTIDE SEQUENCE [LARGE SCALE GENOMIC DNA]</scope>
    <source>
        <strain evidence="3">if_2019</strain>
        <tissue evidence="2">Muscle</tissue>
    </source>
</reference>
<name>A0ABV0SVR1_9TELE</name>
<evidence type="ECO:0000313" key="3">
    <source>
        <dbReference type="Proteomes" id="UP001482620"/>
    </source>
</evidence>
<gene>
    <name evidence="2" type="ORF">ILYODFUR_008859</name>
</gene>
<evidence type="ECO:0000313" key="2">
    <source>
        <dbReference type="EMBL" id="MEQ2224566.1"/>
    </source>
</evidence>
<dbReference type="EMBL" id="JAHRIQ010012192">
    <property type="protein sequence ID" value="MEQ2224566.1"/>
    <property type="molecule type" value="Genomic_DNA"/>
</dbReference>
<dbReference type="Proteomes" id="UP001482620">
    <property type="component" value="Unassembled WGS sequence"/>
</dbReference>
<dbReference type="CDD" id="cd00063">
    <property type="entry name" value="FN3"/>
    <property type="match status" value="1"/>
</dbReference>
<sequence length="109" mass="12797">MTSVFFRFYTIRYRERNRNWIYQTCPTSDTVIDHLKPDTQYEFGVRPNKDDRSGIWSKPVIHSTNMGSKNHTYSAPSCFSGPSSTEIPTDRFCHKLFISSHLLMLTHVY</sequence>
<evidence type="ECO:0000259" key="1">
    <source>
        <dbReference type="PROSITE" id="PS50853"/>
    </source>
</evidence>
<proteinExistence type="predicted"/>
<dbReference type="PROSITE" id="PS50853">
    <property type="entry name" value="FN3"/>
    <property type="match status" value="1"/>
</dbReference>
<dbReference type="SUPFAM" id="SSF49265">
    <property type="entry name" value="Fibronectin type III"/>
    <property type="match status" value="1"/>
</dbReference>
<accession>A0ABV0SVR1</accession>
<keyword evidence="3" id="KW-1185">Reference proteome</keyword>
<dbReference type="PANTHER" id="PTHR23197:SF10">
    <property type="entry name" value="TARGET OF NESH-SH3"/>
    <property type="match status" value="1"/>
</dbReference>
<comment type="caution">
    <text evidence="2">The sequence shown here is derived from an EMBL/GenBank/DDBJ whole genome shotgun (WGS) entry which is preliminary data.</text>
</comment>
<dbReference type="InterPro" id="IPR013783">
    <property type="entry name" value="Ig-like_fold"/>
</dbReference>
<feature type="domain" description="Fibronectin type-III" evidence="1">
    <location>
        <begin position="1"/>
        <end position="67"/>
    </location>
</feature>
<dbReference type="InterPro" id="IPR003961">
    <property type="entry name" value="FN3_dom"/>
</dbReference>
<dbReference type="InterPro" id="IPR036116">
    <property type="entry name" value="FN3_sf"/>
</dbReference>
<protein>
    <recommendedName>
        <fullName evidence="1">Fibronectin type-III domain-containing protein</fullName>
    </recommendedName>
</protein>
<dbReference type="Gene3D" id="2.60.40.10">
    <property type="entry name" value="Immunoglobulins"/>
    <property type="match status" value="1"/>
</dbReference>
<dbReference type="PANTHER" id="PTHR23197">
    <property type="entry name" value="TARSH-RELATED FIBRONECTIN DOMAIN-CONTAINING"/>
    <property type="match status" value="1"/>
</dbReference>
<organism evidence="2 3">
    <name type="scientific">Ilyodon furcidens</name>
    <name type="common">goldbreast splitfin</name>
    <dbReference type="NCBI Taxonomy" id="33524"/>
    <lineage>
        <taxon>Eukaryota</taxon>
        <taxon>Metazoa</taxon>
        <taxon>Chordata</taxon>
        <taxon>Craniata</taxon>
        <taxon>Vertebrata</taxon>
        <taxon>Euteleostomi</taxon>
        <taxon>Actinopterygii</taxon>
        <taxon>Neopterygii</taxon>
        <taxon>Teleostei</taxon>
        <taxon>Neoteleostei</taxon>
        <taxon>Acanthomorphata</taxon>
        <taxon>Ovalentaria</taxon>
        <taxon>Atherinomorphae</taxon>
        <taxon>Cyprinodontiformes</taxon>
        <taxon>Goodeidae</taxon>
        <taxon>Ilyodon</taxon>
    </lineage>
</organism>